<evidence type="ECO:0000256" key="16">
    <source>
        <dbReference type="RuleBase" id="RU361221"/>
    </source>
</evidence>
<feature type="transmembrane region" description="Helical" evidence="16">
    <location>
        <begin position="233"/>
        <end position="255"/>
    </location>
</feature>
<feature type="region of interest" description="Disordered" evidence="17">
    <location>
        <begin position="883"/>
        <end position="907"/>
    </location>
</feature>
<keyword evidence="6 16" id="KW-1133">Transmembrane helix</keyword>
<dbReference type="Gene3D" id="1.10.3080.10">
    <property type="entry name" value="Clc chloride channel"/>
    <property type="match status" value="1"/>
</dbReference>
<name>F0YFB7_AURAN</name>
<dbReference type="InterPro" id="IPR001807">
    <property type="entry name" value="ClC"/>
</dbReference>
<keyword evidence="7" id="KW-0805">Transcription regulation</keyword>
<evidence type="ECO:0000256" key="17">
    <source>
        <dbReference type="SAM" id="MobiDB-lite"/>
    </source>
</evidence>
<dbReference type="Proteomes" id="UP000002729">
    <property type="component" value="Unassembled WGS sequence"/>
</dbReference>
<evidence type="ECO:0000256" key="12">
    <source>
        <dbReference type="ARBA" id="ARBA00023163"/>
    </source>
</evidence>
<feature type="region of interest" description="Disordered" evidence="17">
    <location>
        <begin position="1122"/>
        <end position="1189"/>
    </location>
</feature>
<feature type="compositionally biased region" description="Basic and acidic residues" evidence="17">
    <location>
        <begin position="1004"/>
        <end position="1013"/>
    </location>
</feature>
<feature type="compositionally biased region" description="Basic and acidic residues" evidence="17">
    <location>
        <begin position="1024"/>
        <end position="1034"/>
    </location>
</feature>
<evidence type="ECO:0000256" key="14">
    <source>
        <dbReference type="ARBA" id="ARBA00023242"/>
    </source>
</evidence>
<dbReference type="AlphaFoldDB" id="F0YFB7"/>
<evidence type="ECO:0000256" key="2">
    <source>
        <dbReference type="ARBA" id="ARBA00004141"/>
    </source>
</evidence>
<evidence type="ECO:0000259" key="18">
    <source>
        <dbReference type="PROSITE" id="PS51371"/>
    </source>
</evidence>
<comment type="similarity">
    <text evidence="16">Belongs to the chloride channel (TC 2.A.49) family.</text>
</comment>
<evidence type="ECO:0000256" key="1">
    <source>
        <dbReference type="ARBA" id="ARBA00004123"/>
    </source>
</evidence>
<keyword evidence="4 16" id="KW-0812">Transmembrane</keyword>
<evidence type="ECO:0000256" key="7">
    <source>
        <dbReference type="ARBA" id="ARBA00023015"/>
    </source>
</evidence>
<comment type="caution">
    <text evidence="16">Lacks conserved residue(s) required for the propagation of feature annotation.</text>
</comment>
<evidence type="ECO:0000256" key="15">
    <source>
        <dbReference type="PROSITE-ProRule" id="PRU00703"/>
    </source>
</evidence>
<feature type="transmembrane region" description="Helical" evidence="16">
    <location>
        <begin position="276"/>
        <end position="298"/>
    </location>
</feature>
<feature type="transmembrane region" description="Helical" evidence="16">
    <location>
        <begin position="346"/>
        <end position="371"/>
    </location>
</feature>
<keyword evidence="9 15" id="KW-0129">CBS domain</keyword>
<keyword evidence="10" id="KW-0238">DNA-binding</keyword>
<comment type="subcellular location">
    <subcellularLocation>
        <location evidence="2 16">Membrane</location>
        <topology evidence="2 16">Multi-pass membrane protein</topology>
    </subcellularLocation>
    <subcellularLocation>
        <location evidence="1">Nucleus</location>
    </subcellularLocation>
</comment>
<dbReference type="PRINTS" id="PR00762">
    <property type="entry name" value="CLCHANNEL"/>
</dbReference>
<dbReference type="SUPFAM" id="SSF81340">
    <property type="entry name" value="Clc chloride channel"/>
    <property type="match status" value="1"/>
</dbReference>
<feature type="transmembrane region" description="Helical" evidence="16">
    <location>
        <begin position="484"/>
        <end position="502"/>
    </location>
</feature>
<feature type="domain" description="CBS" evidence="18">
    <location>
        <begin position="740"/>
        <end position="797"/>
    </location>
</feature>
<dbReference type="PANTHER" id="PTHR11689:SF136">
    <property type="entry name" value="H(+)_CL(-) EXCHANGE TRANSPORTER 7"/>
    <property type="match status" value="1"/>
</dbReference>
<reference evidence="19 20" key="1">
    <citation type="journal article" date="2011" name="Proc. Natl. Acad. Sci. U.S.A.">
        <title>Niche of harmful alga Aureococcus anophagefferens revealed through ecogenomics.</title>
        <authorList>
            <person name="Gobler C.J."/>
            <person name="Berry D.L."/>
            <person name="Dyhrman S.T."/>
            <person name="Wilhelm S.W."/>
            <person name="Salamov A."/>
            <person name="Lobanov A.V."/>
            <person name="Zhang Y."/>
            <person name="Collier J.L."/>
            <person name="Wurch L.L."/>
            <person name="Kustka A.B."/>
            <person name="Dill B.D."/>
            <person name="Shah M."/>
            <person name="VerBerkmoes N.C."/>
            <person name="Kuo A."/>
            <person name="Terry A."/>
            <person name="Pangilinan J."/>
            <person name="Lindquist E.A."/>
            <person name="Lucas S."/>
            <person name="Paulsen I.T."/>
            <person name="Hattenrath-Lehmann T.K."/>
            <person name="Talmage S.C."/>
            <person name="Walker E.A."/>
            <person name="Koch F."/>
            <person name="Burson A.M."/>
            <person name="Marcoval M.A."/>
            <person name="Tang Y.Z."/>
            <person name="Lecleir G.R."/>
            <person name="Coyne K.J."/>
            <person name="Berg G.M."/>
            <person name="Bertrand E.M."/>
            <person name="Saito M.A."/>
            <person name="Gladyshev V.N."/>
            <person name="Grigoriev I.V."/>
        </authorList>
    </citation>
    <scope>NUCLEOTIDE SEQUENCE [LARGE SCALE GENOMIC DNA]</scope>
    <source>
        <strain evidence="20">CCMP 1984</strain>
    </source>
</reference>
<dbReference type="InParanoid" id="F0YFB7"/>
<keyword evidence="12" id="KW-0804">Transcription</keyword>
<keyword evidence="14" id="KW-0539">Nucleus</keyword>
<evidence type="ECO:0000256" key="5">
    <source>
        <dbReference type="ARBA" id="ARBA00022737"/>
    </source>
</evidence>
<protein>
    <recommendedName>
        <fullName evidence="16">Chloride channel protein</fullName>
    </recommendedName>
</protein>
<dbReference type="SUPFAM" id="SSF54631">
    <property type="entry name" value="CBS-domain pair"/>
    <property type="match status" value="1"/>
</dbReference>
<dbReference type="GO" id="GO:0016020">
    <property type="term" value="C:membrane"/>
    <property type="evidence" value="ECO:0007669"/>
    <property type="project" value="UniProtKB-SubCell"/>
</dbReference>
<dbReference type="InterPro" id="IPR014743">
    <property type="entry name" value="Cl-channel_core"/>
</dbReference>
<evidence type="ECO:0000256" key="4">
    <source>
        <dbReference type="ARBA" id="ARBA00022692"/>
    </source>
</evidence>
<evidence type="ECO:0000256" key="11">
    <source>
        <dbReference type="ARBA" id="ARBA00023136"/>
    </source>
</evidence>
<keyword evidence="3 16" id="KW-0813">Transport</keyword>
<dbReference type="KEGG" id="aaf:AURANDRAFT_72054"/>
<feature type="compositionally biased region" description="Pro residues" evidence="17">
    <location>
        <begin position="987"/>
        <end position="998"/>
    </location>
</feature>
<dbReference type="GO" id="GO:0003677">
    <property type="term" value="F:DNA binding"/>
    <property type="evidence" value="ECO:0007669"/>
    <property type="project" value="UniProtKB-KW"/>
</dbReference>
<evidence type="ECO:0000256" key="10">
    <source>
        <dbReference type="ARBA" id="ARBA00023125"/>
    </source>
</evidence>
<feature type="compositionally biased region" description="Low complexity" evidence="17">
    <location>
        <begin position="961"/>
        <end position="976"/>
    </location>
</feature>
<feature type="region of interest" description="Disordered" evidence="17">
    <location>
        <begin position="31"/>
        <end position="67"/>
    </location>
</feature>
<dbReference type="PANTHER" id="PTHR11689">
    <property type="entry name" value="CHLORIDE CHANNEL PROTEIN CLC FAMILY MEMBER"/>
    <property type="match status" value="1"/>
</dbReference>
<evidence type="ECO:0000256" key="9">
    <source>
        <dbReference type="ARBA" id="ARBA00023122"/>
    </source>
</evidence>
<dbReference type="PROSITE" id="PS51371">
    <property type="entry name" value="CBS"/>
    <property type="match status" value="1"/>
</dbReference>
<dbReference type="PROSITE" id="PS51152">
    <property type="entry name" value="NFYA_HAP2_2"/>
    <property type="match status" value="1"/>
</dbReference>
<evidence type="ECO:0000256" key="3">
    <source>
        <dbReference type="ARBA" id="ARBA00022448"/>
    </source>
</evidence>
<keyword evidence="20" id="KW-1185">Reference proteome</keyword>
<dbReference type="GO" id="GO:0003700">
    <property type="term" value="F:DNA-binding transcription factor activity"/>
    <property type="evidence" value="ECO:0007669"/>
    <property type="project" value="InterPro"/>
</dbReference>
<dbReference type="EMBL" id="GL833136">
    <property type="protein sequence ID" value="EGB06162.1"/>
    <property type="molecule type" value="Genomic_DNA"/>
</dbReference>
<evidence type="ECO:0000256" key="6">
    <source>
        <dbReference type="ARBA" id="ARBA00022989"/>
    </source>
</evidence>
<dbReference type="OrthoDB" id="44789at2759"/>
<feature type="transmembrane region" description="Helical" evidence="16">
    <location>
        <begin position="304"/>
        <end position="325"/>
    </location>
</feature>
<feature type="compositionally biased region" description="Low complexity" evidence="17">
    <location>
        <begin position="806"/>
        <end position="815"/>
    </location>
</feature>
<feature type="compositionally biased region" description="Basic and acidic residues" evidence="17">
    <location>
        <begin position="947"/>
        <end position="960"/>
    </location>
</feature>
<feature type="transmembrane region" description="Helical" evidence="16">
    <location>
        <begin position="171"/>
        <end position="193"/>
    </location>
</feature>
<evidence type="ECO:0000313" key="19">
    <source>
        <dbReference type="EMBL" id="EGB06162.1"/>
    </source>
</evidence>
<proteinExistence type="inferred from homology"/>
<feature type="compositionally biased region" description="Pro residues" evidence="17">
    <location>
        <begin position="122"/>
        <end position="131"/>
    </location>
</feature>
<keyword evidence="5" id="KW-0677">Repeat</keyword>
<feature type="transmembrane region" description="Helical" evidence="16">
    <location>
        <begin position="442"/>
        <end position="463"/>
    </location>
</feature>
<organism evidence="20">
    <name type="scientific">Aureococcus anophagefferens</name>
    <name type="common">Harmful bloom alga</name>
    <dbReference type="NCBI Taxonomy" id="44056"/>
    <lineage>
        <taxon>Eukaryota</taxon>
        <taxon>Sar</taxon>
        <taxon>Stramenopiles</taxon>
        <taxon>Ochrophyta</taxon>
        <taxon>Pelagophyceae</taxon>
        <taxon>Pelagomonadales</taxon>
        <taxon>Pelagomonadaceae</taxon>
        <taxon>Aureococcus</taxon>
    </lineage>
</organism>
<dbReference type="InterPro" id="IPR000644">
    <property type="entry name" value="CBS_dom"/>
</dbReference>
<feature type="region of interest" description="Disordered" evidence="17">
    <location>
        <begin position="113"/>
        <end position="135"/>
    </location>
</feature>
<dbReference type="InterPro" id="IPR051280">
    <property type="entry name" value="Cl-channel/antiporter"/>
</dbReference>
<evidence type="ECO:0000313" key="20">
    <source>
        <dbReference type="Proteomes" id="UP000002729"/>
    </source>
</evidence>
<dbReference type="eggNOG" id="KOG0474">
    <property type="taxonomic scope" value="Eukaryota"/>
</dbReference>
<feature type="region of interest" description="Disordered" evidence="17">
    <location>
        <begin position="801"/>
        <end position="820"/>
    </location>
</feature>
<dbReference type="GO" id="GO:0005254">
    <property type="term" value="F:chloride channel activity"/>
    <property type="evidence" value="ECO:0007669"/>
    <property type="project" value="UniProtKB-UniRule"/>
</dbReference>
<feature type="compositionally biased region" description="Basic and acidic residues" evidence="17">
    <location>
        <begin position="1123"/>
        <end position="1139"/>
    </location>
</feature>
<gene>
    <name evidence="19" type="ORF">AURANDRAFT_72054</name>
</gene>
<evidence type="ECO:0000256" key="8">
    <source>
        <dbReference type="ARBA" id="ARBA00023065"/>
    </source>
</evidence>
<keyword evidence="8 16" id="KW-0406">Ion transport</keyword>
<feature type="compositionally biased region" description="Basic and acidic residues" evidence="17">
    <location>
        <begin position="1057"/>
        <end position="1074"/>
    </location>
</feature>
<dbReference type="GO" id="GO:0005634">
    <property type="term" value="C:nucleus"/>
    <property type="evidence" value="ECO:0007669"/>
    <property type="project" value="UniProtKB-SubCell"/>
</dbReference>
<dbReference type="InterPro" id="IPR001289">
    <property type="entry name" value="NFYA"/>
</dbReference>
<dbReference type="RefSeq" id="XP_009039115.1">
    <property type="nucleotide sequence ID" value="XM_009040867.1"/>
</dbReference>
<dbReference type="Pfam" id="PF00654">
    <property type="entry name" value="Voltage_CLC"/>
    <property type="match status" value="1"/>
</dbReference>
<evidence type="ECO:0000256" key="13">
    <source>
        <dbReference type="ARBA" id="ARBA00023214"/>
    </source>
</evidence>
<sequence length="1189" mass="124133">MRTASASSARGDLALMSVGASLNGDELTEGLLAADGRGRGPAAPPGRRRSASESFPERLPSRDGSVGTSVGAWAAGFARRGSLDPFAREVVDGERAAARRAALGGSSRDLAGLGDVEGAAPAAPPGSPAAPPKSRTEVQLLSSFEALDYGPSMSAYRRARRRDRRRAEGDALVAFATLLAVGCIVGTCGFCVARGTTSFQARRCAEIDRRARRLELARYGPSGAVTPGGVARVLAASAGLAVASALLVVGVEAAAAGSGIPEAKAYLNGVNYSRYLALRCGAVKAVAVVLSVASGLVVGREGPLIHVGAVVGNALATWPGANRLARLRGVNWTWQHRFRHDAWKREFVACGAAAGVAAAFGSPIGGVAFALEEATTFWDAALTARAFAATGAATATLWTFEAKFPLGDVDDGRRRVRSSFWRLLKFGSFGDQPAYDLRDLPLMVLGLGVLGGVVGAAFCHCNVRLSRWRRRRVLGRPARRVAEVGAAALLTAGVMAALPALVGSCRAATPQWACSATENGHYCGDYYGRGARGGAGGNATACAYECWDRSTYERGGCGEGFFDAAATLSMRPSDGAIAALFHDDDVAFGAAALAAYAAAAFALAALTYGVAVPSGLFVPSILIGGALGRLAGEAYRALDLVPGGVHVRPGVWAVCGAAAVLAGAGVTRLTMTITVIVFETTGLSDLAPPLMGVVCVAKTLADALGGPRSIYDAHVALKCIPYLDDESNGDDGDAVVGDVMATAVRCVPDVAPHAAALSCLEDTRHNAFPVLAAGDGAFVGLVSRRELAALLAHVAALAADPRRPRGPAGPAPADAFSSSLQSRVAPLPPRAVAALEAAAPPLDRLDLRPYVDVAPVTVPPHCPVPRAFRIFKALGVRHLPAGARASPASPLRRRRAPPRARPTVRDVVPLPGQSIDEALEEAELRYIEDFPEEFQDDERAPAAVDAPRPERAAPRSKPDADGAAPPAAEPLAGASPPRRRRRQAVPPLAPAAAPPPPTGGGAPRVEDEDRERVPLGPRAARLAAAERRTRELEGRAAASAPSRGVERGAGKYQSRLLGDRRDAAKFDRPPDERAAPPPAARADGAPEPGWDRPLNPRQVARIRKRRRDLDVLRSVGRLPAWLDPREGRRVAKPKTESRQRHASSRPRTEKGVFMTRAQLDAEGYARDPATGDWSKRGPAVRVDTTTRPS</sequence>
<dbReference type="Pfam" id="PF00571">
    <property type="entry name" value="CBS"/>
    <property type="match status" value="1"/>
</dbReference>
<keyword evidence="11 16" id="KW-0472">Membrane</keyword>
<dbReference type="GeneID" id="20228524"/>
<keyword evidence="13 16" id="KW-0868">Chloride</keyword>
<accession>F0YFB7</accession>
<feature type="region of interest" description="Disordered" evidence="17">
    <location>
        <begin position="932"/>
        <end position="1101"/>
    </location>
</feature>
<dbReference type="InterPro" id="IPR046342">
    <property type="entry name" value="CBS_dom_sf"/>
</dbReference>